<evidence type="ECO:0000256" key="1">
    <source>
        <dbReference type="SAM" id="MobiDB-lite"/>
    </source>
</evidence>
<feature type="compositionally biased region" description="Polar residues" evidence="1">
    <location>
        <begin position="72"/>
        <end position="87"/>
    </location>
</feature>
<organism evidence="2 3">
    <name type="scientific">Moniliophthora roreri</name>
    <name type="common">Frosty pod rot fungus</name>
    <name type="synonym">Monilia roreri</name>
    <dbReference type="NCBI Taxonomy" id="221103"/>
    <lineage>
        <taxon>Eukaryota</taxon>
        <taxon>Fungi</taxon>
        <taxon>Dikarya</taxon>
        <taxon>Basidiomycota</taxon>
        <taxon>Agaricomycotina</taxon>
        <taxon>Agaricomycetes</taxon>
        <taxon>Agaricomycetidae</taxon>
        <taxon>Agaricales</taxon>
        <taxon>Marasmiineae</taxon>
        <taxon>Marasmiaceae</taxon>
        <taxon>Moniliophthora</taxon>
    </lineage>
</organism>
<dbReference type="Proteomes" id="UP000054988">
    <property type="component" value="Unassembled WGS sequence"/>
</dbReference>
<dbReference type="EMBL" id="LATX01002089">
    <property type="protein sequence ID" value="KTB34370.1"/>
    <property type="molecule type" value="Genomic_DNA"/>
</dbReference>
<gene>
    <name evidence="2" type="ORF">WG66_13058</name>
</gene>
<evidence type="ECO:0000313" key="2">
    <source>
        <dbReference type="EMBL" id="KTB34370.1"/>
    </source>
</evidence>
<evidence type="ECO:0000313" key="3">
    <source>
        <dbReference type="Proteomes" id="UP000054988"/>
    </source>
</evidence>
<sequence>MVTKQEPSPSSDSTFNLIYPPATPSRNSSPIYAQSIGVAMASPNPNPKPLPKSAPAPPAFNPFDVDDEPLAPSTSGPTPDYASTQERLPTPHPLTITSTTSASVWDDENVSETAEEVERRATIEEIHEFLCALSADYLHLDIFLGIVVSDKGQLDFLKQTIPGAHALLTMISMGVTMTTTSTETENNEATISSEVEDPDDLVPVFVGPPEGEPQEVTPPDSRTVTVVRLESAT</sequence>
<comment type="caution">
    <text evidence="2">The sequence shown here is derived from an EMBL/GenBank/DDBJ whole genome shotgun (WGS) entry which is preliminary data.</text>
</comment>
<feature type="region of interest" description="Disordered" evidence="1">
    <location>
        <begin position="207"/>
        <end position="233"/>
    </location>
</feature>
<name>A0A0W0FDW4_MONRR</name>
<proteinExistence type="predicted"/>
<protein>
    <submittedName>
        <fullName evidence="2">Uncharacterized protein</fullName>
    </submittedName>
</protein>
<accession>A0A0W0FDW4</accession>
<feature type="compositionally biased region" description="Low complexity" evidence="1">
    <location>
        <begin position="207"/>
        <end position="219"/>
    </location>
</feature>
<feature type="region of interest" description="Disordered" evidence="1">
    <location>
        <begin position="1"/>
        <end position="98"/>
    </location>
</feature>
<feature type="compositionally biased region" description="Pro residues" evidence="1">
    <location>
        <begin position="44"/>
        <end position="60"/>
    </location>
</feature>
<dbReference type="AlphaFoldDB" id="A0A0W0FDW4"/>
<feature type="compositionally biased region" description="Polar residues" evidence="1">
    <location>
        <begin position="1"/>
        <end position="16"/>
    </location>
</feature>
<reference evidence="2 3" key="1">
    <citation type="submission" date="2015-12" db="EMBL/GenBank/DDBJ databases">
        <title>Draft genome sequence of Moniliophthora roreri, the causal agent of frosty pod rot of cacao.</title>
        <authorList>
            <person name="Aime M.C."/>
            <person name="Diaz-Valderrama J.R."/>
            <person name="Kijpornyongpan T."/>
            <person name="Phillips-Mora W."/>
        </authorList>
    </citation>
    <scope>NUCLEOTIDE SEQUENCE [LARGE SCALE GENOMIC DNA]</scope>
    <source>
        <strain evidence="2 3">MCA 2952</strain>
    </source>
</reference>